<keyword evidence="1" id="KW-0472">Membrane</keyword>
<reference evidence="2" key="1">
    <citation type="submission" date="2021-03" db="EMBL/GenBank/DDBJ databases">
        <title>Revisited historic fungal species revealed as producer of novel bioactive compounds through whole genome sequencing and comparative genomics.</title>
        <authorList>
            <person name="Vignolle G.A."/>
            <person name="Hochenegger N."/>
            <person name="Mach R.L."/>
            <person name="Mach-Aigner A.R."/>
            <person name="Javad Rahimi M."/>
            <person name="Salim K.A."/>
            <person name="Chan C.M."/>
            <person name="Lim L.B.L."/>
            <person name="Cai F."/>
            <person name="Druzhinina I.S."/>
            <person name="U'Ren J.M."/>
            <person name="Derntl C."/>
        </authorList>
    </citation>
    <scope>NUCLEOTIDE SEQUENCE</scope>
    <source>
        <strain evidence="2">TUCIM 5799</strain>
    </source>
</reference>
<protein>
    <submittedName>
        <fullName evidence="2">Uncharacterized protein</fullName>
    </submittedName>
</protein>
<name>A0A9P9W9Y7_9PEZI</name>
<accession>A0A9P9W9Y7</accession>
<evidence type="ECO:0000313" key="2">
    <source>
        <dbReference type="EMBL" id="KAI1853055.1"/>
    </source>
</evidence>
<comment type="caution">
    <text evidence="2">The sequence shown here is derived from an EMBL/GenBank/DDBJ whole genome shotgun (WGS) entry which is preliminary data.</text>
</comment>
<organism evidence="2 3">
    <name type="scientific">Neoarthrinium moseri</name>
    <dbReference type="NCBI Taxonomy" id="1658444"/>
    <lineage>
        <taxon>Eukaryota</taxon>
        <taxon>Fungi</taxon>
        <taxon>Dikarya</taxon>
        <taxon>Ascomycota</taxon>
        <taxon>Pezizomycotina</taxon>
        <taxon>Sordariomycetes</taxon>
        <taxon>Xylariomycetidae</taxon>
        <taxon>Amphisphaeriales</taxon>
        <taxon>Apiosporaceae</taxon>
        <taxon>Neoarthrinium</taxon>
    </lineage>
</organism>
<dbReference type="EMBL" id="JAFIMR010000058">
    <property type="protein sequence ID" value="KAI1853055.1"/>
    <property type="molecule type" value="Genomic_DNA"/>
</dbReference>
<sequence length="93" mass="9816">MSAPLSRTAGQVLARRLFSSTSRAQSVHASAGSEFRALFKPASSMGSQPTDWGRIIRTRAVTAVIYFTGMGTVLGWPLAAAWALDGKIGSGIF</sequence>
<feature type="transmembrane region" description="Helical" evidence="1">
    <location>
        <begin position="63"/>
        <end position="84"/>
    </location>
</feature>
<evidence type="ECO:0000256" key="1">
    <source>
        <dbReference type="SAM" id="Phobius"/>
    </source>
</evidence>
<keyword evidence="1" id="KW-0812">Transmembrane</keyword>
<dbReference type="AlphaFoldDB" id="A0A9P9W9Y7"/>
<dbReference type="OrthoDB" id="4829316at2759"/>
<keyword evidence="1" id="KW-1133">Transmembrane helix</keyword>
<proteinExistence type="predicted"/>
<gene>
    <name evidence="2" type="ORF">JX265_012811</name>
</gene>
<keyword evidence="3" id="KW-1185">Reference proteome</keyword>
<evidence type="ECO:0000313" key="3">
    <source>
        <dbReference type="Proteomes" id="UP000829685"/>
    </source>
</evidence>
<dbReference type="Proteomes" id="UP000829685">
    <property type="component" value="Unassembled WGS sequence"/>
</dbReference>